<gene>
    <name evidence="4 6" type="primary">menC</name>
    <name evidence="6" type="ORF">N0B31_04845</name>
</gene>
<evidence type="ECO:0000256" key="4">
    <source>
        <dbReference type="HAMAP-Rule" id="MF_00470"/>
    </source>
</evidence>
<dbReference type="InterPro" id="IPR010196">
    <property type="entry name" value="OSB_synthase_MenC1"/>
</dbReference>
<dbReference type="SFLD" id="SFLDG00180">
    <property type="entry name" value="muconate_cycloisomerase"/>
    <property type="match status" value="1"/>
</dbReference>
<dbReference type="Pfam" id="PF21508">
    <property type="entry name" value="MenC_N"/>
    <property type="match status" value="1"/>
</dbReference>
<dbReference type="Gene3D" id="3.30.390.10">
    <property type="entry name" value="Enolase-like, N-terminal domain"/>
    <property type="match status" value="1"/>
</dbReference>
<accession>A0A9E7R6J0</accession>
<sequence>MRVEPFSLSLTRPLSTANGPIEAREGFLVHVEHAGETAVGEATPLPGWTESLEECRAALEAVADPVSALDEMGDHPAARHAVEMAVAGCEARSNGESLAAWLGEDAPAASVPVNATVGDDTPAQTAAAAREAVEAGFPAVKIKVGVGEQSRDRERLAAVRDACPAVELRADANEAWDRETAADVVEWAADLDLAYLEQPLSAADLSGHAALRGAGVGIALDESLAAHGLDAVLAADAADTVVLKPMTLGGPVAARTVARRAHEAGVDTVVTTTIDGAYARAAAVHLAASLPSVPACGLGTGALLATDLLDPDPVPVAEGAVAVPTHPGVC</sequence>
<comment type="pathway">
    <text evidence="4">Quinol/quinone metabolism; 1,4-dihydroxy-2-naphthoate biosynthesis; 1,4-dihydroxy-2-naphthoate from chorismate: step 4/7.</text>
</comment>
<dbReference type="EC" id="4.2.1.113" evidence="4"/>
<keyword evidence="2 4" id="KW-0460">Magnesium</keyword>
<dbReference type="InterPro" id="IPR013342">
    <property type="entry name" value="Mandelate_racemase_C"/>
</dbReference>
<comment type="similarity">
    <text evidence="4">Belongs to the mandelate racemase/muconate lactonizing enzyme family. MenC type 1 subfamily.</text>
</comment>
<dbReference type="KEGG" id="ssai:N0B31_04845"/>
<evidence type="ECO:0000256" key="2">
    <source>
        <dbReference type="ARBA" id="ARBA00022842"/>
    </source>
</evidence>
<evidence type="ECO:0000256" key="1">
    <source>
        <dbReference type="ARBA" id="ARBA00022723"/>
    </source>
</evidence>
<dbReference type="InterPro" id="IPR036849">
    <property type="entry name" value="Enolase-like_C_sf"/>
</dbReference>
<feature type="active site" description="Proton donor" evidence="4">
    <location>
        <position position="143"/>
    </location>
</feature>
<dbReference type="Gene3D" id="3.20.20.120">
    <property type="entry name" value="Enolase-like C-terminal domain"/>
    <property type="match status" value="1"/>
</dbReference>
<keyword evidence="7" id="KW-1185">Reference proteome</keyword>
<dbReference type="EMBL" id="CP104003">
    <property type="protein sequence ID" value="UWM55613.1"/>
    <property type="molecule type" value="Genomic_DNA"/>
</dbReference>
<organism evidence="6 7">
    <name type="scientific">Salinirubellus salinus</name>
    <dbReference type="NCBI Taxonomy" id="1364945"/>
    <lineage>
        <taxon>Archaea</taxon>
        <taxon>Methanobacteriati</taxon>
        <taxon>Methanobacteriota</taxon>
        <taxon>Stenosarchaea group</taxon>
        <taxon>Halobacteria</taxon>
        <taxon>Halobacteriales</taxon>
        <taxon>Natronomonadaceae</taxon>
        <taxon>Salinirubellus</taxon>
    </lineage>
</organism>
<feature type="active site" description="Proton acceptor" evidence="4">
    <location>
        <position position="244"/>
    </location>
</feature>
<dbReference type="SFLD" id="SFLDF00009">
    <property type="entry name" value="o-succinylbenzoate_synthase"/>
    <property type="match status" value="1"/>
</dbReference>
<dbReference type="InterPro" id="IPR041338">
    <property type="entry name" value="OSBS_N"/>
</dbReference>
<evidence type="ECO:0000313" key="7">
    <source>
        <dbReference type="Proteomes" id="UP001057580"/>
    </source>
</evidence>
<dbReference type="SUPFAM" id="SSF54826">
    <property type="entry name" value="Enolase N-terminal domain-like"/>
    <property type="match status" value="1"/>
</dbReference>
<dbReference type="InterPro" id="IPR029065">
    <property type="entry name" value="Enolase_C-like"/>
</dbReference>
<comment type="catalytic activity">
    <reaction evidence="4">
        <text>(1R,6R)-6-hydroxy-2-succinyl-cyclohexa-2,4-diene-1-carboxylate = 2-succinylbenzoate + H2O</text>
        <dbReference type="Rhea" id="RHEA:10196"/>
        <dbReference type="ChEBI" id="CHEBI:15377"/>
        <dbReference type="ChEBI" id="CHEBI:18325"/>
        <dbReference type="ChEBI" id="CHEBI:58689"/>
        <dbReference type="EC" id="4.2.1.113"/>
    </reaction>
</comment>
<dbReference type="Pfam" id="PF13378">
    <property type="entry name" value="MR_MLE_C"/>
    <property type="match status" value="1"/>
</dbReference>
<dbReference type="GO" id="GO:0000287">
    <property type="term" value="F:magnesium ion binding"/>
    <property type="evidence" value="ECO:0007669"/>
    <property type="project" value="UniProtKB-UniRule"/>
</dbReference>
<dbReference type="Proteomes" id="UP001057580">
    <property type="component" value="Chromosome"/>
</dbReference>
<evidence type="ECO:0000259" key="5">
    <source>
        <dbReference type="SMART" id="SM00922"/>
    </source>
</evidence>
<feature type="domain" description="Mandelate racemase/muconate lactonizing enzyme C-terminal" evidence="5">
    <location>
        <begin position="122"/>
        <end position="218"/>
    </location>
</feature>
<keyword evidence="1 4" id="KW-0479">Metal-binding</keyword>
<dbReference type="GO" id="GO:0009234">
    <property type="term" value="P:menaquinone biosynthetic process"/>
    <property type="evidence" value="ECO:0007669"/>
    <property type="project" value="UniProtKB-UniRule"/>
</dbReference>
<keyword evidence="4" id="KW-0474">Menaquinone biosynthesis</keyword>
<dbReference type="SMART" id="SM00922">
    <property type="entry name" value="MR_MLE"/>
    <property type="match status" value="1"/>
</dbReference>
<dbReference type="RefSeq" id="WP_260594713.1">
    <property type="nucleotide sequence ID" value="NZ_CP104003.1"/>
</dbReference>
<evidence type="ECO:0000256" key="3">
    <source>
        <dbReference type="ARBA" id="ARBA00023239"/>
    </source>
</evidence>
<comment type="cofactor">
    <cofactor evidence="4">
        <name>a divalent metal cation</name>
        <dbReference type="ChEBI" id="CHEBI:60240"/>
    </cofactor>
</comment>
<dbReference type="SUPFAM" id="SSF51604">
    <property type="entry name" value="Enolase C-terminal domain-like"/>
    <property type="match status" value="1"/>
</dbReference>
<dbReference type="InterPro" id="IPR029017">
    <property type="entry name" value="Enolase-like_N"/>
</dbReference>
<reference evidence="6" key="1">
    <citation type="submission" date="2022-09" db="EMBL/GenBank/DDBJ databases">
        <title>Diverse halophilic archaea isolated from saline environments.</title>
        <authorList>
            <person name="Cui H.-L."/>
        </authorList>
    </citation>
    <scope>NUCLEOTIDE SEQUENCE</scope>
    <source>
        <strain evidence="6">ZS-35-S2</strain>
    </source>
</reference>
<dbReference type="AlphaFoldDB" id="A0A9E7R6J0"/>
<dbReference type="HAMAP" id="MF_00470">
    <property type="entry name" value="MenC_1"/>
    <property type="match status" value="1"/>
</dbReference>
<dbReference type="PANTHER" id="PTHR48073">
    <property type="entry name" value="O-SUCCINYLBENZOATE SYNTHASE-RELATED"/>
    <property type="match status" value="1"/>
</dbReference>
<dbReference type="PANTHER" id="PTHR48073:SF2">
    <property type="entry name" value="O-SUCCINYLBENZOATE SYNTHASE"/>
    <property type="match status" value="1"/>
</dbReference>
<dbReference type="SFLD" id="SFLDS00001">
    <property type="entry name" value="Enolase"/>
    <property type="match status" value="1"/>
</dbReference>
<dbReference type="NCBIfam" id="TIGR01927">
    <property type="entry name" value="menC_gam_Gplu"/>
    <property type="match status" value="1"/>
</dbReference>
<evidence type="ECO:0000313" key="6">
    <source>
        <dbReference type="EMBL" id="UWM55613.1"/>
    </source>
</evidence>
<name>A0A9E7R6J0_9EURY</name>
<dbReference type="GeneID" id="74941725"/>
<keyword evidence="3 4" id="KW-0456">Lyase</keyword>
<feature type="binding site" evidence="4">
    <location>
        <position position="197"/>
    </location>
    <ligand>
        <name>Mg(2+)</name>
        <dbReference type="ChEBI" id="CHEBI:18420"/>
    </ligand>
</feature>
<comment type="function">
    <text evidence="4">Converts 2-succinyl-6-hydroxy-2,4-cyclohexadiene-1-carboxylate (SHCHC) to 2-succinylbenzoate (OSB).</text>
</comment>
<dbReference type="GO" id="GO:0043748">
    <property type="term" value="F:O-succinylbenzoate synthase activity"/>
    <property type="evidence" value="ECO:0007669"/>
    <property type="project" value="UniProtKB-EC"/>
</dbReference>
<proteinExistence type="inferred from homology"/>
<feature type="binding site" evidence="4">
    <location>
        <position position="171"/>
    </location>
    <ligand>
        <name>Mg(2+)</name>
        <dbReference type="ChEBI" id="CHEBI:18420"/>
    </ligand>
</feature>
<protein>
    <recommendedName>
        <fullName evidence="4">o-succinylbenzoate synthase</fullName>
        <shortName evidence="4">OSB synthase</shortName>
        <shortName evidence="4">OSBS</shortName>
        <ecNumber evidence="4">4.2.1.113</ecNumber>
    </recommendedName>
    <alternativeName>
        <fullName evidence="4">4-(2'-carboxyphenyl)-4-oxybutyric acid synthase</fullName>
    </alternativeName>
    <alternativeName>
        <fullName evidence="4">o-succinylbenzoic acid synthase</fullName>
    </alternativeName>
</protein>
<comment type="pathway">
    <text evidence="4">Quinol/quinone metabolism; menaquinone biosynthesis.</text>
</comment>
<feature type="binding site" evidence="4">
    <location>
        <position position="221"/>
    </location>
    <ligand>
        <name>Mg(2+)</name>
        <dbReference type="ChEBI" id="CHEBI:18420"/>
    </ligand>
</feature>